<evidence type="ECO:0000256" key="2">
    <source>
        <dbReference type="ARBA" id="ARBA00022729"/>
    </source>
</evidence>
<dbReference type="EMBL" id="WJQU01000001">
    <property type="protein sequence ID" value="KAJ6647373.1"/>
    <property type="molecule type" value="Genomic_DNA"/>
</dbReference>
<dbReference type="Pfam" id="PF01607">
    <property type="entry name" value="CBM_14"/>
    <property type="match status" value="3"/>
</dbReference>
<reference evidence="8" key="1">
    <citation type="submission" date="2022-07" db="EMBL/GenBank/DDBJ databases">
        <authorList>
            <person name="Trinca V."/>
            <person name="Uliana J.V.C."/>
            <person name="Torres T.T."/>
            <person name="Ward R.J."/>
            <person name="Monesi N."/>
        </authorList>
    </citation>
    <scope>NUCLEOTIDE SEQUENCE</scope>
    <source>
        <strain evidence="8">HSMRA1968</strain>
        <tissue evidence="8">Whole embryos</tissue>
    </source>
</reference>
<dbReference type="AlphaFoldDB" id="A0A9Q0NBQ2"/>
<gene>
    <name evidence="8" type="primary">Cht10_5</name>
    <name evidence="8" type="ORF">Bhyg_02595</name>
</gene>
<dbReference type="InterPro" id="IPR036508">
    <property type="entry name" value="Chitin-bd_dom_sf"/>
</dbReference>
<proteinExistence type="predicted"/>
<dbReference type="PROSITE" id="PS50940">
    <property type="entry name" value="CHIT_BIND_II"/>
    <property type="match status" value="3"/>
</dbReference>
<dbReference type="Proteomes" id="UP001151699">
    <property type="component" value="Chromosome A"/>
</dbReference>
<evidence type="ECO:0000313" key="9">
    <source>
        <dbReference type="Proteomes" id="UP001151699"/>
    </source>
</evidence>
<dbReference type="OrthoDB" id="6422323at2759"/>
<feature type="domain" description="Chitin-binding type-2" evidence="7">
    <location>
        <begin position="300"/>
        <end position="355"/>
    </location>
</feature>
<evidence type="ECO:0000313" key="8">
    <source>
        <dbReference type="EMBL" id="KAJ6647373.1"/>
    </source>
</evidence>
<keyword evidence="4" id="KW-1015">Disulfide bond</keyword>
<keyword evidence="5" id="KW-0325">Glycoprotein</keyword>
<evidence type="ECO:0000256" key="3">
    <source>
        <dbReference type="ARBA" id="ARBA00022737"/>
    </source>
</evidence>
<keyword evidence="3" id="KW-0677">Repeat</keyword>
<evidence type="ECO:0000256" key="6">
    <source>
        <dbReference type="SAM" id="MobiDB-lite"/>
    </source>
</evidence>
<feature type="domain" description="Chitin-binding type-2" evidence="7">
    <location>
        <begin position="50"/>
        <end position="107"/>
    </location>
</feature>
<dbReference type="PANTHER" id="PTHR23301:SF0">
    <property type="entry name" value="CHITIN-BINDING TYPE-2 DOMAIN-CONTAINING PROTEIN-RELATED"/>
    <property type="match status" value="1"/>
</dbReference>
<evidence type="ECO:0000256" key="5">
    <source>
        <dbReference type="ARBA" id="ARBA00023180"/>
    </source>
</evidence>
<evidence type="ECO:0000256" key="4">
    <source>
        <dbReference type="ARBA" id="ARBA00023157"/>
    </source>
</evidence>
<dbReference type="PANTHER" id="PTHR23301">
    <property type="entry name" value="CHITIN BINDING PERITROPHIN-A"/>
    <property type="match status" value="1"/>
</dbReference>
<dbReference type="Gene3D" id="2.170.140.10">
    <property type="entry name" value="Chitin binding domain"/>
    <property type="match status" value="3"/>
</dbReference>
<dbReference type="InterPro" id="IPR002557">
    <property type="entry name" value="Chitin-bd_dom"/>
</dbReference>
<dbReference type="GO" id="GO:0008061">
    <property type="term" value="F:chitin binding"/>
    <property type="evidence" value="ECO:0007669"/>
    <property type="project" value="UniProtKB-KW"/>
</dbReference>
<dbReference type="SUPFAM" id="SSF57625">
    <property type="entry name" value="Invertebrate chitin-binding proteins"/>
    <property type="match status" value="3"/>
</dbReference>
<accession>A0A9Q0NBQ2</accession>
<keyword evidence="1" id="KW-0147">Chitin-binding</keyword>
<name>A0A9Q0NBQ2_9DIPT</name>
<dbReference type="SMART" id="SM00494">
    <property type="entry name" value="ChtBD2"/>
    <property type="match status" value="3"/>
</dbReference>
<feature type="domain" description="Chitin-binding type-2" evidence="7">
    <location>
        <begin position="203"/>
        <end position="259"/>
    </location>
</feature>
<dbReference type="GO" id="GO:0005576">
    <property type="term" value="C:extracellular region"/>
    <property type="evidence" value="ECO:0007669"/>
    <property type="project" value="InterPro"/>
</dbReference>
<comment type="caution">
    <text evidence="8">The sequence shown here is derived from an EMBL/GenBank/DDBJ whole genome shotgun (WGS) entry which is preliminary data.</text>
</comment>
<evidence type="ECO:0000256" key="1">
    <source>
        <dbReference type="ARBA" id="ARBA00022669"/>
    </source>
</evidence>
<keyword evidence="2" id="KW-0732">Signal</keyword>
<sequence length="356" mass="39858">MYDKIGHLVFSLFLTLKVLHKKRKYNNFKRMIVFEAVAIGLVLLASQACADICAGRKNGEHLINLADCSTFFVCNFGESKLFECPGTLLYDHSKRACNWANVVNCDRSEYIESSTAAVSIPEVPTTFSPQTEAPTTILPQPEEPPAVEIQPPSAEPEAPAPVRPTINPIYTTSRPDVIVTPSHPQYNESDVVYPGLVEIMPNIFHCMDPEFYFAPHPRNCEMYFICENYRIHPQECGEGVYWDYKNNRCNFPLAAVCYAGSSPANHFDKMVCSSSGHTVEYKADECKYVSGTSPVKPGIDITCPDSQAFVAHEDDCRKYYICIDRMAIATSCPDNTAWDSKLAQCNEEAWKRCIVG</sequence>
<feature type="region of interest" description="Disordered" evidence="6">
    <location>
        <begin position="139"/>
        <end position="164"/>
    </location>
</feature>
<keyword evidence="9" id="KW-1185">Reference proteome</keyword>
<dbReference type="InterPro" id="IPR051940">
    <property type="entry name" value="Chitin_bind-dev_reg"/>
</dbReference>
<organism evidence="8 9">
    <name type="scientific">Pseudolycoriella hygida</name>
    <dbReference type="NCBI Taxonomy" id="35572"/>
    <lineage>
        <taxon>Eukaryota</taxon>
        <taxon>Metazoa</taxon>
        <taxon>Ecdysozoa</taxon>
        <taxon>Arthropoda</taxon>
        <taxon>Hexapoda</taxon>
        <taxon>Insecta</taxon>
        <taxon>Pterygota</taxon>
        <taxon>Neoptera</taxon>
        <taxon>Endopterygota</taxon>
        <taxon>Diptera</taxon>
        <taxon>Nematocera</taxon>
        <taxon>Sciaroidea</taxon>
        <taxon>Sciaridae</taxon>
        <taxon>Pseudolycoriella</taxon>
    </lineage>
</organism>
<protein>
    <submittedName>
        <fullName evidence="8">Chitinase 10</fullName>
    </submittedName>
</protein>
<evidence type="ECO:0000259" key="7">
    <source>
        <dbReference type="PROSITE" id="PS50940"/>
    </source>
</evidence>